<feature type="transmembrane region" description="Helical" evidence="8">
    <location>
        <begin position="312"/>
        <end position="334"/>
    </location>
</feature>
<evidence type="ECO:0000256" key="6">
    <source>
        <dbReference type="ARBA" id="ARBA00023136"/>
    </source>
</evidence>
<dbReference type="PANTHER" id="PTHR13285">
    <property type="entry name" value="ACYLTRANSFERASE"/>
    <property type="match status" value="1"/>
</dbReference>
<keyword evidence="5 8" id="KW-1133">Transmembrane helix</keyword>
<keyword evidence="3 7" id="KW-1003">Cell membrane</keyword>
<comment type="subcellular location">
    <subcellularLocation>
        <location evidence="1">Cell membrane</location>
        <topology evidence="1">Multi-pass membrane protein</topology>
    </subcellularLocation>
</comment>
<evidence type="ECO:0000256" key="8">
    <source>
        <dbReference type="SAM" id="Phobius"/>
    </source>
</evidence>
<proteinExistence type="inferred from homology"/>
<comment type="similarity">
    <text evidence="2 7">Belongs to the membrane-bound acyltransferase family.</text>
</comment>
<evidence type="ECO:0000256" key="1">
    <source>
        <dbReference type="ARBA" id="ARBA00004651"/>
    </source>
</evidence>
<dbReference type="InterPro" id="IPR004299">
    <property type="entry name" value="MBOAT_fam"/>
</dbReference>
<feature type="transmembrane region" description="Helical" evidence="8">
    <location>
        <begin position="436"/>
        <end position="458"/>
    </location>
</feature>
<dbReference type="PIRSF" id="PIRSF500217">
    <property type="entry name" value="AlgI"/>
    <property type="match status" value="1"/>
</dbReference>
<feature type="transmembrane region" description="Helical" evidence="8">
    <location>
        <begin position="76"/>
        <end position="94"/>
    </location>
</feature>
<dbReference type="Proteomes" id="UP000020773">
    <property type="component" value="Unassembled WGS sequence"/>
</dbReference>
<dbReference type="RefSeq" id="WP_008769614.1">
    <property type="nucleotide sequence ID" value="NZ_JGDB01000232.1"/>
</dbReference>
<keyword evidence="4 8" id="KW-0812">Transmembrane</keyword>
<evidence type="ECO:0000256" key="2">
    <source>
        <dbReference type="ARBA" id="ARBA00010323"/>
    </source>
</evidence>
<keyword evidence="6 7" id="KW-0472">Membrane</keyword>
<dbReference type="InterPro" id="IPR028362">
    <property type="entry name" value="AlgI"/>
</dbReference>
<evidence type="ECO:0000256" key="4">
    <source>
        <dbReference type="ARBA" id="ARBA00022692"/>
    </source>
</evidence>
<dbReference type="InterPro" id="IPR051085">
    <property type="entry name" value="MB_O-acyltransferase"/>
</dbReference>
<dbReference type="GO" id="GO:0016746">
    <property type="term" value="F:acyltransferase activity"/>
    <property type="evidence" value="ECO:0007669"/>
    <property type="project" value="UniProtKB-KW"/>
</dbReference>
<keyword evidence="7 9" id="KW-0808">Transferase</keyword>
<dbReference type="InterPro" id="IPR024194">
    <property type="entry name" value="Ac/AlaTfrase_AlgI/DltB"/>
</dbReference>
<evidence type="ECO:0000256" key="7">
    <source>
        <dbReference type="PIRNR" id="PIRNR016636"/>
    </source>
</evidence>
<protein>
    <submittedName>
        <fullName evidence="9">MBOAT, membrane-bound O-acyltransferase family protein</fullName>
    </submittedName>
</protein>
<comment type="caution">
    <text evidence="9">The sequence shown here is derived from an EMBL/GenBank/DDBJ whole genome shotgun (WGS) entry which is preliminary data.</text>
</comment>
<accession>A0A015TZE7</accession>
<name>A0A015TZE7_BACFG</name>
<dbReference type="PIRSF" id="PIRSF016636">
    <property type="entry name" value="AlgI_DltB"/>
    <property type="match status" value="1"/>
</dbReference>
<dbReference type="EMBL" id="JGDB01000232">
    <property type="protein sequence ID" value="EXY89744.1"/>
    <property type="molecule type" value="Genomic_DNA"/>
</dbReference>
<dbReference type="Pfam" id="PF03062">
    <property type="entry name" value="MBOAT"/>
    <property type="match status" value="1"/>
</dbReference>
<dbReference type="AlphaFoldDB" id="A0A015TZE7"/>
<evidence type="ECO:0000256" key="5">
    <source>
        <dbReference type="ARBA" id="ARBA00022989"/>
    </source>
</evidence>
<feature type="transmembrane region" description="Helical" evidence="8">
    <location>
        <begin position="42"/>
        <end position="64"/>
    </location>
</feature>
<gene>
    <name evidence="9" type="ORF">M125_3644</name>
</gene>
<evidence type="ECO:0000256" key="3">
    <source>
        <dbReference type="ARBA" id="ARBA00022475"/>
    </source>
</evidence>
<sequence>MQFLSFSFLALFTLCFFLYYAVKGRARNLILLVTSCIFIGWYYLPFLLTAVVVALFTFFWAQWMESRAKAGKKTKPVYIAGIIALIGGWLLLHGTVIDDIIFPLGMSFYTFQAISYLTDVYWQEQRSERNWVDFLIYMLFFMKFLSGPIERGGDLLPQLKDPRPFIYSNAVTGLKYILLGLIKKLLIANQISPQTDVMFHSIHDLSGVQLLMTCLLYPIELYADFSGYTDIAIGGAYMFGIKLSPNFNRPFAARSTADFWRRWHMSLSFWVRDYLYVPLTAGTRNWGQWGIYFSLLITFLALGLWHGAGLTFAIYGLIQGVLICWEMKTAAFRYNLPQYIGKYAVDSLLIVRTYLLFALSLIFFRVQSLSDAWYFLRNISFEVHSSWKEMNIGIRDHNCIVAGSALLLVLIYEYYASKYNLMETLERQPAWLRWSVYYLLVFALLMLGKFDTETFIYLQF</sequence>
<dbReference type="GO" id="GO:0042121">
    <property type="term" value="P:alginic acid biosynthetic process"/>
    <property type="evidence" value="ECO:0007669"/>
    <property type="project" value="InterPro"/>
</dbReference>
<evidence type="ECO:0000313" key="9">
    <source>
        <dbReference type="EMBL" id="EXY89744.1"/>
    </source>
</evidence>
<dbReference type="PANTHER" id="PTHR13285:SF18">
    <property type="entry name" value="PROTEIN-CYSTEINE N-PALMITOYLTRANSFERASE RASP"/>
    <property type="match status" value="1"/>
</dbReference>
<feature type="transmembrane region" description="Helical" evidence="8">
    <location>
        <begin position="354"/>
        <end position="376"/>
    </location>
</feature>
<reference evidence="9 10" key="1">
    <citation type="submission" date="2014-02" db="EMBL/GenBank/DDBJ databases">
        <authorList>
            <person name="Sears C."/>
            <person name="Carroll K."/>
            <person name="Sack B.R."/>
            <person name="Qadri F."/>
            <person name="Myers L.L."/>
            <person name="Chung G.-T."/>
            <person name="Escheverria P."/>
            <person name="Fraser C.M."/>
            <person name="Sadzewicz L."/>
            <person name="Shefchek K.A."/>
            <person name="Tallon L."/>
            <person name="Das S.P."/>
            <person name="Daugherty S."/>
            <person name="Mongodin E.F."/>
        </authorList>
    </citation>
    <scope>NUCLEOTIDE SEQUENCE [LARGE SCALE GENOMIC DNA]</scope>
    <source>
        <strain evidence="10">3998T(B)3</strain>
    </source>
</reference>
<keyword evidence="7 9" id="KW-0012">Acyltransferase</keyword>
<evidence type="ECO:0000313" key="10">
    <source>
        <dbReference type="Proteomes" id="UP000020773"/>
    </source>
</evidence>
<feature type="transmembrane region" description="Helical" evidence="8">
    <location>
        <begin position="397"/>
        <end position="416"/>
    </location>
</feature>
<dbReference type="PATRIC" id="fig|1339316.3.peg.3454"/>
<dbReference type="GO" id="GO:0005886">
    <property type="term" value="C:plasma membrane"/>
    <property type="evidence" value="ECO:0007669"/>
    <property type="project" value="UniProtKB-SubCell"/>
</dbReference>
<organism evidence="9 10">
    <name type="scientific">Bacteroides fragilis str. 3998T(B)3</name>
    <dbReference type="NCBI Taxonomy" id="1339316"/>
    <lineage>
        <taxon>Bacteria</taxon>
        <taxon>Pseudomonadati</taxon>
        <taxon>Bacteroidota</taxon>
        <taxon>Bacteroidia</taxon>
        <taxon>Bacteroidales</taxon>
        <taxon>Bacteroidaceae</taxon>
        <taxon>Bacteroides</taxon>
    </lineage>
</organism>